<keyword evidence="1" id="KW-0238">DNA-binding</keyword>
<dbReference type="PANTHER" id="PTHR46797:SF1">
    <property type="entry name" value="METHYLPHOSPHONATE SYNTHASE"/>
    <property type="match status" value="1"/>
</dbReference>
<dbReference type="CDD" id="cd00093">
    <property type="entry name" value="HTH_XRE"/>
    <property type="match status" value="1"/>
</dbReference>
<dbReference type="SMART" id="SM00530">
    <property type="entry name" value="HTH_XRE"/>
    <property type="match status" value="1"/>
</dbReference>
<dbReference type="GO" id="GO:0003700">
    <property type="term" value="F:DNA-binding transcription factor activity"/>
    <property type="evidence" value="ECO:0007669"/>
    <property type="project" value="TreeGrafter"/>
</dbReference>
<dbReference type="OrthoDB" id="9154356at2"/>
<protein>
    <submittedName>
        <fullName evidence="3">XRE family transcriptional regulator</fullName>
    </submittedName>
</protein>
<feature type="domain" description="HTH cro/C1-type" evidence="2">
    <location>
        <begin position="15"/>
        <end position="69"/>
    </location>
</feature>
<keyword evidence="4" id="KW-1185">Reference proteome</keyword>
<accession>A0A0H2MHK1</accession>
<dbReference type="InterPro" id="IPR001387">
    <property type="entry name" value="Cro/C1-type_HTH"/>
</dbReference>
<dbReference type="Gene3D" id="1.10.260.40">
    <property type="entry name" value="lambda repressor-like DNA-binding domains"/>
    <property type="match status" value="1"/>
</dbReference>
<dbReference type="SUPFAM" id="SSF47413">
    <property type="entry name" value="lambda repressor-like DNA-binding domains"/>
    <property type="match status" value="1"/>
</dbReference>
<dbReference type="PROSITE" id="PS50943">
    <property type="entry name" value="HTH_CROC1"/>
    <property type="match status" value="1"/>
</dbReference>
<evidence type="ECO:0000259" key="2">
    <source>
        <dbReference type="PROSITE" id="PS50943"/>
    </source>
</evidence>
<dbReference type="InterPro" id="IPR050807">
    <property type="entry name" value="TransReg_Diox_bact_type"/>
</dbReference>
<evidence type="ECO:0000256" key="1">
    <source>
        <dbReference type="ARBA" id="ARBA00023125"/>
    </source>
</evidence>
<dbReference type="GO" id="GO:0005829">
    <property type="term" value="C:cytosol"/>
    <property type="evidence" value="ECO:0007669"/>
    <property type="project" value="TreeGrafter"/>
</dbReference>
<dbReference type="Proteomes" id="UP000035444">
    <property type="component" value="Unassembled WGS sequence"/>
</dbReference>
<gene>
    <name evidence="3" type="ORF">WH96_04805</name>
</gene>
<dbReference type="EMBL" id="LAQL01000003">
    <property type="protein sequence ID" value="KLN61661.1"/>
    <property type="molecule type" value="Genomic_DNA"/>
</dbReference>
<sequence length="83" mass="9397">MKQLIRTPKDMGRAIREARKDQKLTQKELAVKSGVWQETISKLENGAASTKLETLFDLIAALDLEVLMQTRSKGETTDMDDLF</sequence>
<dbReference type="RefSeq" id="WP_047762996.1">
    <property type="nucleotide sequence ID" value="NZ_LAQL01000003.1"/>
</dbReference>
<evidence type="ECO:0000313" key="4">
    <source>
        <dbReference type="Proteomes" id="UP000035444"/>
    </source>
</evidence>
<comment type="caution">
    <text evidence="3">The sequence shown here is derived from an EMBL/GenBank/DDBJ whole genome shotgun (WGS) entry which is preliminary data.</text>
</comment>
<proteinExistence type="predicted"/>
<dbReference type="AlphaFoldDB" id="A0A0H2MHK1"/>
<organism evidence="3 4">
    <name type="scientific">Kiloniella spongiae</name>
    <dbReference type="NCBI Taxonomy" id="1489064"/>
    <lineage>
        <taxon>Bacteria</taxon>
        <taxon>Pseudomonadati</taxon>
        <taxon>Pseudomonadota</taxon>
        <taxon>Alphaproteobacteria</taxon>
        <taxon>Rhodospirillales</taxon>
        <taxon>Kiloniellaceae</taxon>
        <taxon>Kiloniella</taxon>
    </lineage>
</organism>
<dbReference type="PANTHER" id="PTHR46797">
    <property type="entry name" value="HTH-TYPE TRANSCRIPTIONAL REGULATOR"/>
    <property type="match status" value="1"/>
</dbReference>
<dbReference type="GO" id="GO:0003677">
    <property type="term" value="F:DNA binding"/>
    <property type="evidence" value="ECO:0007669"/>
    <property type="project" value="UniProtKB-KW"/>
</dbReference>
<dbReference type="STRING" id="1489064.WH96_04805"/>
<dbReference type="InterPro" id="IPR010982">
    <property type="entry name" value="Lambda_DNA-bd_dom_sf"/>
</dbReference>
<dbReference type="Pfam" id="PF01381">
    <property type="entry name" value="HTH_3"/>
    <property type="match status" value="1"/>
</dbReference>
<evidence type="ECO:0000313" key="3">
    <source>
        <dbReference type="EMBL" id="KLN61661.1"/>
    </source>
</evidence>
<name>A0A0H2MHK1_9PROT</name>
<reference evidence="3 4" key="1">
    <citation type="submission" date="2015-03" db="EMBL/GenBank/DDBJ databases">
        <title>Genome Sequence of Kiloniella spongiae MEBiC09566, isolated from a marine sponge.</title>
        <authorList>
            <person name="Shao Z."/>
            <person name="Wang L."/>
            <person name="Li X."/>
        </authorList>
    </citation>
    <scope>NUCLEOTIDE SEQUENCE [LARGE SCALE GENOMIC DNA]</scope>
    <source>
        <strain evidence="3 4">MEBiC09566</strain>
    </source>
</reference>